<organism evidence="2 4">
    <name type="scientific">Vibrio cholerae</name>
    <dbReference type="NCBI Taxonomy" id="666"/>
    <lineage>
        <taxon>Bacteria</taxon>
        <taxon>Pseudomonadati</taxon>
        <taxon>Pseudomonadota</taxon>
        <taxon>Gammaproteobacteria</taxon>
        <taxon>Vibrionales</taxon>
        <taxon>Vibrionaceae</taxon>
        <taxon>Vibrio</taxon>
    </lineage>
</organism>
<dbReference type="AlphaFoldDB" id="A0A0H5TGA7"/>
<reference evidence="2 4" key="2">
    <citation type="submission" date="2019-02" db="EMBL/GenBank/DDBJ databases">
        <title>Genomic plasticity associated with the antimicrobial resistance in Vibrio cholerae.</title>
        <authorList>
            <person name="Verma J."/>
            <person name="Bag S."/>
            <person name="Saha B."/>
            <person name="Kumar P."/>
            <person name="Ghosh T.S."/>
            <person name="Dayal M."/>
            <person name="Senapati T."/>
            <person name="Mehra S."/>
            <person name="Dey P."/>
            <person name="Desigamani A."/>
            <person name="Kumar D."/>
            <person name="Rana P."/>
            <person name="Kumar B."/>
            <person name="Maiti T.K."/>
            <person name="Sharma N.C."/>
            <person name="Bhadra R.K."/>
            <person name="Mutreja A."/>
            <person name="Nair G.B."/>
            <person name="Ramamurthy T."/>
            <person name="Das B."/>
        </authorList>
    </citation>
    <scope>NUCLEOTIDE SEQUENCE [LARGE SCALE GENOMIC DNA]</scope>
    <source>
        <strain evidence="2 4">IDH06781</strain>
    </source>
</reference>
<evidence type="ECO:0000313" key="6">
    <source>
        <dbReference type="Proteomes" id="UP000471242"/>
    </source>
</evidence>
<accession>A0A0H5TGA7</accession>
<gene>
    <name evidence="1" type="ORF">D6U24_06745</name>
    <name evidence="2" type="ORF">EYB64_04340</name>
    <name evidence="3" type="ORF">FXF03_14040</name>
</gene>
<evidence type="ECO:0000313" key="3">
    <source>
        <dbReference type="EMBL" id="TXX65565.1"/>
    </source>
</evidence>
<evidence type="ECO:0000313" key="5">
    <source>
        <dbReference type="Proteomes" id="UP000323819"/>
    </source>
</evidence>
<sequence length="65" mass="7623">MHSTQFHNFFMVLNQKNLFLPTTRLKLRIVLNYIVDNNSHSLRAVFYELSKMAKHGKSSRPCLSV</sequence>
<dbReference type="EMBL" id="SISP01000004">
    <property type="protein sequence ID" value="TBM45073.1"/>
    <property type="molecule type" value="Genomic_DNA"/>
</dbReference>
<comment type="caution">
    <text evidence="2">The sequence shown here is derived from an EMBL/GenBank/DDBJ whole genome shotgun (WGS) entry which is preliminary data.</text>
</comment>
<protein>
    <submittedName>
        <fullName evidence="2">Uncharacterized protein</fullName>
    </submittedName>
</protein>
<name>A0A0H5TGA7_VIBCL</name>
<reference evidence="3 5" key="3">
    <citation type="submission" date="2019-06" db="EMBL/GenBank/DDBJ databases">
        <title>Vibrio cholerae phylogeny based on whole-genome sequencing reveals genetic diversity and population strucutre.</title>
        <authorList>
            <person name="Zhiqiu Y."/>
            <person name="Bin L."/>
            <person name="Lingyan J."/>
        </authorList>
    </citation>
    <scope>NUCLEOTIDE SEQUENCE [LARGE SCALE GENOMIC DNA]</scope>
    <source>
        <strain evidence="3 5">N2814</strain>
    </source>
</reference>
<evidence type="ECO:0000313" key="1">
    <source>
        <dbReference type="EMBL" id="MVD23049.1"/>
    </source>
</evidence>
<dbReference type="Proteomes" id="UP000323819">
    <property type="component" value="Unassembled WGS sequence"/>
</dbReference>
<reference evidence="1 6" key="1">
    <citation type="submission" date="2018-09" db="EMBL/GenBank/DDBJ databases">
        <title>Genomic epidemiology reveals two lineages of Vibrio cholerae that can cause global cholera epidemics despite absence of cholera toxin gene.</title>
        <authorList>
            <person name="Wang H."/>
            <person name="Zen W."/>
            <person name="Yu H."/>
            <person name="Zhang W."/>
            <person name="Pan J."/>
            <person name="Yang C."/>
            <person name="Cui Y."/>
        </authorList>
    </citation>
    <scope>NUCLEOTIDE SEQUENCE [LARGE SCALE GENOMIC DNA]</scope>
    <source>
        <strain evidence="1 6">00-1_S85</strain>
    </source>
</reference>
<evidence type="ECO:0000313" key="2">
    <source>
        <dbReference type="EMBL" id="TBM45073.1"/>
    </source>
</evidence>
<dbReference type="EMBL" id="VSIJ01000033">
    <property type="protein sequence ID" value="TXX65565.1"/>
    <property type="molecule type" value="Genomic_DNA"/>
</dbReference>
<evidence type="ECO:0000313" key="4">
    <source>
        <dbReference type="Proteomes" id="UP000294145"/>
    </source>
</evidence>
<dbReference type="Proteomes" id="UP000471242">
    <property type="component" value="Unassembled WGS sequence"/>
</dbReference>
<dbReference type="EMBL" id="QZRB01000008">
    <property type="protein sequence ID" value="MVD23049.1"/>
    <property type="molecule type" value="Genomic_DNA"/>
</dbReference>
<dbReference type="Proteomes" id="UP000294145">
    <property type="component" value="Unassembled WGS sequence"/>
</dbReference>
<proteinExistence type="predicted"/>